<dbReference type="AlphaFoldDB" id="A0A0A9C541"/>
<reference evidence="1" key="1">
    <citation type="submission" date="2014-09" db="EMBL/GenBank/DDBJ databases">
        <authorList>
            <person name="Magalhaes I.L.F."/>
            <person name="Oliveira U."/>
            <person name="Santos F.R."/>
            <person name="Vidigal T.H.D.A."/>
            <person name="Brescovit A.D."/>
            <person name="Santos A.J."/>
        </authorList>
    </citation>
    <scope>NUCLEOTIDE SEQUENCE</scope>
    <source>
        <tissue evidence="1">Shoot tissue taken approximately 20 cm above the soil surface</tissue>
    </source>
</reference>
<dbReference type="EMBL" id="GBRH01231298">
    <property type="protein sequence ID" value="JAD66597.1"/>
    <property type="molecule type" value="Transcribed_RNA"/>
</dbReference>
<accession>A0A0A9C541</accession>
<evidence type="ECO:0000313" key="1">
    <source>
        <dbReference type="EMBL" id="JAD66597.1"/>
    </source>
</evidence>
<protein>
    <submittedName>
        <fullName evidence="1">Uncharacterized protein</fullName>
    </submittedName>
</protein>
<reference evidence="1" key="2">
    <citation type="journal article" date="2015" name="Data Brief">
        <title>Shoot transcriptome of the giant reed, Arundo donax.</title>
        <authorList>
            <person name="Barrero R.A."/>
            <person name="Guerrero F.D."/>
            <person name="Moolhuijzen P."/>
            <person name="Goolsby J.A."/>
            <person name="Tidwell J."/>
            <person name="Bellgard S.E."/>
            <person name="Bellgard M.I."/>
        </authorList>
    </citation>
    <scope>NUCLEOTIDE SEQUENCE</scope>
    <source>
        <tissue evidence="1">Shoot tissue taken approximately 20 cm above the soil surface</tissue>
    </source>
</reference>
<name>A0A0A9C541_ARUDO</name>
<proteinExistence type="predicted"/>
<sequence length="35" mass="4026">MIRVSTISVYTLSIKMFANKYLSRFSISLVCRPSI</sequence>
<organism evidence="1">
    <name type="scientific">Arundo donax</name>
    <name type="common">Giant reed</name>
    <name type="synonym">Donax arundinaceus</name>
    <dbReference type="NCBI Taxonomy" id="35708"/>
    <lineage>
        <taxon>Eukaryota</taxon>
        <taxon>Viridiplantae</taxon>
        <taxon>Streptophyta</taxon>
        <taxon>Embryophyta</taxon>
        <taxon>Tracheophyta</taxon>
        <taxon>Spermatophyta</taxon>
        <taxon>Magnoliopsida</taxon>
        <taxon>Liliopsida</taxon>
        <taxon>Poales</taxon>
        <taxon>Poaceae</taxon>
        <taxon>PACMAD clade</taxon>
        <taxon>Arundinoideae</taxon>
        <taxon>Arundineae</taxon>
        <taxon>Arundo</taxon>
    </lineage>
</organism>